<reference evidence="1" key="1">
    <citation type="submission" date="2021-03" db="EMBL/GenBank/DDBJ databases">
        <authorList>
            <person name="Bekaert M."/>
        </authorList>
    </citation>
    <scope>NUCLEOTIDE SEQUENCE</scope>
</reference>
<accession>A0A8S3SC26</accession>
<evidence type="ECO:0000313" key="2">
    <source>
        <dbReference type="Proteomes" id="UP000683360"/>
    </source>
</evidence>
<dbReference type="Gene3D" id="2.120.10.30">
    <property type="entry name" value="TolB, C-terminal domain"/>
    <property type="match status" value="1"/>
</dbReference>
<dbReference type="InterPro" id="IPR011042">
    <property type="entry name" value="6-blade_b-propeller_TolB-like"/>
</dbReference>
<organism evidence="1 2">
    <name type="scientific">Mytilus edulis</name>
    <name type="common">Blue mussel</name>
    <dbReference type="NCBI Taxonomy" id="6550"/>
    <lineage>
        <taxon>Eukaryota</taxon>
        <taxon>Metazoa</taxon>
        <taxon>Spiralia</taxon>
        <taxon>Lophotrochozoa</taxon>
        <taxon>Mollusca</taxon>
        <taxon>Bivalvia</taxon>
        <taxon>Autobranchia</taxon>
        <taxon>Pteriomorphia</taxon>
        <taxon>Mytilida</taxon>
        <taxon>Mytiloidea</taxon>
        <taxon>Mytilidae</taxon>
        <taxon>Mytilinae</taxon>
        <taxon>Mytilus</taxon>
    </lineage>
</organism>
<name>A0A8S3SC26_MYTED</name>
<dbReference type="Proteomes" id="UP000683360">
    <property type="component" value="Unassembled WGS sequence"/>
</dbReference>
<evidence type="ECO:0000313" key="1">
    <source>
        <dbReference type="EMBL" id="CAG2217940.1"/>
    </source>
</evidence>
<protein>
    <submittedName>
        <fullName evidence="1">Uncharacterized protein</fullName>
    </submittedName>
</protein>
<proteinExistence type="predicted"/>
<dbReference type="SUPFAM" id="SSF63825">
    <property type="entry name" value="YWTD domain"/>
    <property type="match status" value="1"/>
</dbReference>
<dbReference type="AlphaFoldDB" id="A0A8S3SC26"/>
<gene>
    <name evidence="1" type="ORF">MEDL_31616</name>
</gene>
<dbReference type="OrthoDB" id="6111580at2759"/>
<sequence length="275" mass="31538">MAAVQSLEHAAKVDHLLQNISEKVFENIMKRKHQENIQESIQKNIQESIPESFYITGCEALSNGFYVVDSLNKRLAVLNRNGEHMKDIVQFTSCPLDVCYIKSRNITAVTIPTENMVVFVDSEERKIVESVVYRLKCCYIKCNDYNLFIGCPNNGKVIVADLLGRELGYLNISGDRFTVTHDNIYAINEKEDLVLCYDLHGNQRWVAPDIVRDPIGIEVDLDGYAYVLSKHKTLHLISPNGFRNEIVSHNMYNENGLDDPDYIMCSVTRYQIKFF</sequence>
<dbReference type="EMBL" id="CAJPWZ010001582">
    <property type="protein sequence ID" value="CAG2217940.1"/>
    <property type="molecule type" value="Genomic_DNA"/>
</dbReference>
<keyword evidence="2" id="KW-1185">Reference proteome</keyword>
<comment type="caution">
    <text evidence="1">The sequence shown here is derived from an EMBL/GenBank/DDBJ whole genome shotgun (WGS) entry which is preliminary data.</text>
</comment>